<proteinExistence type="predicted"/>
<accession>A0A9X4IYL5</accession>
<gene>
    <name evidence="1" type="ORF">L9X51_18235</name>
</gene>
<dbReference type="EMBL" id="JAKNAX010000107">
    <property type="protein sequence ID" value="MDE1348314.1"/>
    <property type="molecule type" value="Genomic_DNA"/>
</dbReference>
<dbReference type="AlphaFoldDB" id="A0A9X4IYL5"/>
<comment type="caution">
    <text evidence="1">The sequence shown here is derived from an EMBL/GenBank/DDBJ whole genome shotgun (WGS) entry which is preliminary data.</text>
</comment>
<evidence type="ECO:0000313" key="1">
    <source>
        <dbReference type="EMBL" id="MDE1348314.1"/>
    </source>
</evidence>
<dbReference type="RefSeq" id="WP_274676337.1">
    <property type="nucleotide sequence ID" value="NZ_JAKNAX010000107.1"/>
</dbReference>
<dbReference type="Proteomes" id="UP001140978">
    <property type="component" value="Unassembled WGS sequence"/>
</dbReference>
<protein>
    <submittedName>
        <fullName evidence="1">Uncharacterized protein</fullName>
    </submittedName>
</protein>
<evidence type="ECO:0000313" key="2">
    <source>
        <dbReference type="Proteomes" id="UP001140978"/>
    </source>
</evidence>
<reference evidence="1" key="1">
    <citation type="submission" date="2022-02" db="EMBL/GenBank/DDBJ databases">
        <title>Emergence and expansion in Europe of a Vibrio aestuarianus clonal complex pathogenic for oysters.</title>
        <authorList>
            <person name="Mesnil A."/>
            <person name="Travers M.-A."/>
        </authorList>
    </citation>
    <scope>NUCLEOTIDE SEQUENCE</scope>
    <source>
        <strain evidence="1">19_064_15T1</strain>
    </source>
</reference>
<name>A0A9X4IYL5_9VIBR</name>
<dbReference type="Gene3D" id="3.90.550.20">
    <property type="match status" value="1"/>
</dbReference>
<sequence>MPYTVPPRSHTTPAMQHRISTGQHQRYFFGTQIKSIRRAGFRTKRPPISSRNYKNLAAHKPVEGCFKPGLTMTVLTLLQLAALSQHNSLLPSAQKRSESSALCIPPVKPNRDILPYRTPSTVPSLPLIQTHQLPPSESKTGRKPWSLLPVAEASPLPANSNKGLPSTNDQRDFEMGEVLAELSHLISINDSTNLLHIFDLLERIDVLLELYPDHQTRSYFPPGLESAALHGETPLQRGAREWATKKGCIPLDFFPTDGTTKHKVGFVLQKIARFIKSPSKEIIANTAVLTATLSGSPCLPKAATPGINKASIASDFILASSVGLGKYAASVVIGSALEETGHSLMVGRVDKNHLLQSTKETLTSLATLAAFHAAGKGLSKAINKLYRSPYYTSVTKYLADNTAKFLEIIGRQAEGVLPAEALEQLNKITKIVGMSTEHLTDQKVLVRKYNRNFGSMARTTYERSTDAPTLKTRVYYGEIPHALIQDVDGQTIVVELGISSPENPSAKLSSPKITVNGEHIRLNSIRFENEDKGFIGISAGDQEHRVLFDHITGEWKPIEISQREINNAAMLSPRGDNNFMPLKILATDKQSFAALLHEHPNSHNKEDQLIRANEIPADIPVFLGIYKDNIIPYIAYAGFELPITRVVIGDINQIRVLDPVKNQPTEYIVRFTNYGKKVNIDSDISLAGCNRLKRSINSRVDCDFTVGDVGNDLTQPHVLNKILSIEGIFTDGKRSLSFNQIHAENIHFIYFDINTGLIYIHPYNSEPSLTKAYKIIPIDNDKIRLQDALSDDESTTFTPEQTNSLKVNLGLKETDLYPITKDDYNFKIPNRVNMFWVGPNPFPHIEQLKASLKNTASKNTKFHIFFDSHDANYDKVKSEILALDGKERIEIHDIRTDPLMKNLVDNRAYEAAKINGYPAFLSDIARYTIQGTNGVGGVYIDSKHTVVTMSDELGYIDESGLLGASNLCKSSSSINKYIFNNDVIVTSNLGSEFLLGLAEKGLKVLSDTVEEITNHIPNKFGSSDLTKYLVKEFGVSGFSNEIQKVSPLARYARIRLIHEGRFMDVDWDNAAFQFTTNQDELGANVKIGEYAQSWRHRKK</sequence>
<organism evidence="1 2">
    <name type="scientific">Vibrio aestuarianus</name>
    <dbReference type="NCBI Taxonomy" id="28171"/>
    <lineage>
        <taxon>Bacteria</taxon>
        <taxon>Pseudomonadati</taxon>
        <taxon>Pseudomonadota</taxon>
        <taxon>Gammaproteobacteria</taxon>
        <taxon>Vibrionales</taxon>
        <taxon>Vibrionaceae</taxon>
        <taxon>Vibrio</taxon>
    </lineage>
</organism>